<feature type="domain" description="F-box" evidence="1">
    <location>
        <begin position="54"/>
        <end position="100"/>
    </location>
</feature>
<dbReference type="PANTHER" id="PTHR16008:SF4">
    <property type="entry name" value="F-BOX ONLY PROTEIN 4"/>
    <property type="match status" value="1"/>
</dbReference>
<dbReference type="GO" id="GO:0019005">
    <property type="term" value="C:SCF ubiquitin ligase complex"/>
    <property type="evidence" value="ECO:0007669"/>
    <property type="project" value="TreeGrafter"/>
</dbReference>
<gene>
    <name evidence="2" type="ORF">B456_006G257400</name>
</gene>
<dbReference type="PANTHER" id="PTHR16008">
    <property type="entry name" value="F-BOX ONLY PROTEIN 4"/>
    <property type="match status" value="1"/>
</dbReference>
<dbReference type="SUPFAM" id="SSF81383">
    <property type="entry name" value="F-box domain"/>
    <property type="match status" value="1"/>
</dbReference>
<accession>A0A0D2QGK7</accession>
<dbReference type="InterPro" id="IPR001810">
    <property type="entry name" value="F-box_dom"/>
</dbReference>
<organism evidence="2 3">
    <name type="scientific">Gossypium raimondii</name>
    <name type="common">Peruvian cotton</name>
    <name type="synonym">Gossypium klotzschianum subsp. raimondii</name>
    <dbReference type="NCBI Taxonomy" id="29730"/>
    <lineage>
        <taxon>Eukaryota</taxon>
        <taxon>Viridiplantae</taxon>
        <taxon>Streptophyta</taxon>
        <taxon>Embryophyta</taxon>
        <taxon>Tracheophyta</taxon>
        <taxon>Spermatophyta</taxon>
        <taxon>Magnoliopsida</taxon>
        <taxon>eudicotyledons</taxon>
        <taxon>Gunneridae</taxon>
        <taxon>Pentapetalae</taxon>
        <taxon>rosids</taxon>
        <taxon>malvids</taxon>
        <taxon>Malvales</taxon>
        <taxon>Malvaceae</taxon>
        <taxon>Malvoideae</taxon>
        <taxon>Gossypium</taxon>
    </lineage>
</organism>
<dbReference type="InterPro" id="IPR036047">
    <property type="entry name" value="F-box-like_dom_sf"/>
</dbReference>
<dbReference type="Pfam" id="PF12937">
    <property type="entry name" value="F-box-like"/>
    <property type="match status" value="1"/>
</dbReference>
<evidence type="ECO:0000313" key="3">
    <source>
        <dbReference type="Proteomes" id="UP000032304"/>
    </source>
</evidence>
<dbReference type="Gramene" id="KJB38473">
    <property type="protein sequence ID" value="KJB38473"/>
    <property type="gene ID" value="B456_006G257400"/>
</dbReference>
<dbReference type="eggNOG" id="ENOG502S0QF">
    <property type="taxonomic scope" value="Eukaryota"/>
</dbReference>
<protein>
    <recommendedName>
        <fullName evidence="1">F-box domain-containing protein</fullName>
    </recommendedName>
</protein>
<dbReference type="Gene3D" id="1.20.1280.50">
    <property type="match status" value="1"/>
</dbReference>
<dbReference type="OMA" id="YECHRIS"/>
<feature type="non-terminal residue" evidence="2">
    <location>
        <position position="1"/>
    </location>
</feature>
<dbReference type="EMBL" id="CM001745">
    <property type="protein sequence ID" value="KJB38473.1"/>
    <property type="molecule type" value="Genomic_DNA"/>
</dbReference>
<keyword evidence="3" id="KW-1185">Reference proteome</keyword>
<dbReference type="GO" id="GO:0000209">
    <property type="term" value="P:protein polyubiquitination"/>
    <property type="evidence" value="ECO:0007669"/>
    <property type="project" value="TreeGrafter"/>
</dbReference>
<proteinExistence type="predicted"/>
<dbReference type="GO" id="GO:0031146">
    <property type="term" value="P:SCF-dependent proteasomal ubiquitin-dependent protein catabolic process"/>
    <property type="evidence" value="ECO:0007669"/>
    <property type="project" value="InterPro"/>
</dbReference>
<dbReference type="AlphaFoldDB" id="A0A0D2QGK7"/>
<dbReference type="SMART" id="SM00256">
    <property type="entry name" value="FBOX"/>
    <property type="match status" value="1"/>
</dbReference>
<evidence type="ECO:0000313" key="2">
    <source>
        <dbReference type="EMBL" id="KJB38473.1"/>
    </source>
</evidence>
<name>A0A0D2QGK7_GOSRA</name>
<dbReference type="STRING" id="29730.A0A0D2QGK7"/>
<reference evidence="2 3" key="1">
    <citation type="journal article" date="2012" name="Nature">
        <title>Repeated polyploidization of Gossypium genomes and the evolution of spinnable cotton fibres.</title>
        <authorList>
            <person name="Paterson A.H."/>
            <person name="Wendel J.F."/>
            <person name="Gundlach H."/>
            <person name="Guo H."/>
            <person name="Jenkins J."/>
            <person name="Jin D."/>
            <person name="Llewellyn D."/>
            <person name="Showmaker K.C."/>
            <person name="Shu S."/>
            <person name="Udall J."/>
            <person name="Yoo M.J."/>
            <person name="Byers R."/>
            <person name="Chen W."/>
            <person name="Doron-Faigenboim A."/>
            <person name="Duke M.V."/>
            <person name="Gong L."/>
            <person name="Grimwood J."/>
            <person name="Grover C."/>
            <person name="Grupp K."/>
            <person name="Hu G."/>
            <person name="Lee T.H."/>
            <person name="Li J."/>
            <person name="Lin L."/>
            <person name="Liu T."/>
            <person name="Marler B.S."/>
            <person name="Page J.T."/>
            <person name="Roberts A.W."/>
            <person name="Romanel E."/>
            <person name="Sanders W.S."/>
            <person name="Szadkowski E."/>
            <person name="Tan X."/>
            <person name="Tang H."/>
            <person name="Xu C."/>
            <person name="Wang J."/>
            <person name="Wang Z."/>
            <person name="Zhang D."/>
            <person name="Zhang L."/>
            <person name="Ashrafi H."/>
            <person name="Bedon F."/>
            <person name="Bowers J.E."/>
            <person name="Brubaker C.L."/>
            <person name="Chee P.W."/>
            <person name="Das S."/>
            <person name="Gingle A.R."/>
            <person name="Haigler C.H."/>
            <person name="Harker D."/>
            <person name="Hoffmann L.V."/>
            <person name="Hovav R."/>
            <person name="Jones D.C."/>
            <person name="Lemke C."/>
            <person name="Mansoor S."/>
            <person name="ur Rahman M."/>
            <person name="Rainville L.N."/>
            <person name="Rambani A."/>
            <person name="Reddy U.K."/>
            <person name="Rong J.K."/>
            <person name="Saranga Y."/>
            <person name="Scheffler B.E."/>
            <person name="Scheffler J.A."/>
            <person name="Stelly D.M."/>
            <person name="Triplett B.A."/>
            <person name="Van Deynze A."/>
            <person name="Vaslin M.F."/>
            <person name="Waghmare V.N."/>
            <person name="Walford S.A."/>
            <person name="Wright R.J."/>
            <person name="Zaki E.A."/>
            <person name="Zhang T."/>
            <person name="Dennis E.S."/>
            <person name="Mayer K.F."/>
            <person name="Peterson D.G."/>
            <person name="Rokhsar D.S."/>
            <person name="Wang X."/>
            <person name="Schmutz J."/>
        </authorList>
    </citation>
    <scope>NUCLEOTIDE SEQUENCE [LARGE SCALE GENOMIC DNA]</scope>
</reference>
<dbReference type="Proteomes" id="UP000032304">
    <property type="component" value="Chromosome 6"/>
</dbReference>
<sequence>VQDLKTDSQIQIWPTLQESDNRTCFLRSSSSHKFQTKHKIPLSKKKKPHMNQSDYSYSTLPNDIALKIASSLEVPDLSSLGCCSRVWREICQSNCLWESLVKERWPLLYEAVYGSHFKDWRGFYVKQHEEKKGQADSVINLVEQCSQSDSLKVIDYLHAIRCLKTMQFGFRDVQMLLLKQKLNVLLNLIGLHYCLSILQVPAFCITEALWGGKIVNRRVCVKWRQPGRWFNGFRIRDGYHSRCVYLEDLVTGEDDGEVLTVLERGASREFLRVQVFVVNSP</sequence>
<dbReference type="PROSITE" id="PS50181">
    <property type="entry name" value="FBOX"/>
    <property type="match status" value="1"/>
</dbReference>
<evidence type="ECO:0000259" key="1">
    <source>
        <dbReference type="PROSITE" id="PS50181"/>
    </source>
</evidence>
<dbReference type="InterPro" id="IPR039588">
    <property type="entry name" value="FBXO4"/>
</dbReference>